<dbReference type="Proteomes" id="UP000823775">
    <property type="component" value="Unassembled WGS sequence"/>
</dbReference>
<dbReference type="EMBL" id="JACEIK010004193">
    <property type="protein sequence ID" value="MCD9644557.1"/>
    <property type="molecule type" value="Genomic_DNA"/>
</dbReference>
<name>A0ABS8VE23_DATST</name>
<keyword evidence="2" id="KW-1185">Reference proteome</keyword>
<protein>
    <submittedName>
        <fullName evidence="1">Uncharacterized protein</fullName>
    </submittedName>
</protein>
<reference evidence="1 2" key="1">
    <citation type="journal article" date="2021" name="BMC Genomics">
        <title>Datura genome reveals duplications of psychoactive alkaloid biosynthetic genes and high mutation rate following tissue culture.</title>
        <authorList>
            <person name="Rajewski A."/>
            <person name="Carter-House D."/>
            <person name="Stajich J."/>
            <person name="Litt A."/>
        </authorList>
    </citation>
    <scope>NUCLEOTIDE SEQUENCE [LARGE SCALE GENOMIC DNA]</scope>
    <source>
        <strain evidence="1">AR-01</strain>
    </source>
</reference>
<accession>A0ABS8VE23</accession>
<comment type="caution">
    <text evidence="1">The sequence shown here is derived from an EMBL/GenBank/DDBJ whole genome shotgun (WGS) entry which is preliminary data.</text>
</comment>
<sequence>MGLRSWMYMPGDFGFHDVSSGTGEVVDSTYKPTGVRAAPAWERGARRSARSAHLRLLPPARSINALPVPPLTLLAYRTLRTLDMQAHIG</sequence>
<evidence type="ECO:0000313" key="2">
    <source>
        <dbReference type="Proteomes" id="UP000823775"/>
    </source>
</evidence>
<gene>
    <name evidence="1" type="ORF">HAX54_032839</name>
</gene>
<proteinExistence type="predicted"/>
<organism evidence="1 2">
    <name type="scientific">Datura stramonium</name>
    <name type="common">Jimsonweed</name>
    <name type="synonym">Common thornapple</name>
    <dbReference type="NCBI Taxonomy" id="4076"/>
    <lineage>
        <taxon>Eukaryota</taxon>
        <taxon>Viridiplantae</taxon>
        <taxon>Streptophyta</taxon>
        <taxon>Embryophyta</taxon>
        <taxon>Tracheophyta</taxon>
        <taxon>Spermatophyta</taxon>
        <taxon>Magnoliopsida</taxon>
        <taxon>eudicotyledons</taxon>
        <taxon>Gunneridae</taxon>
        <taxon>Pentapetalae</taxon>
        <taxon>asterids</taxon>
        <taxon>lamiids</taxon>
        <taxon>Solanales</taxon>
        <taxon>Solanaceae</taxon>
        <taxon>Solanoideae</taxon>
        <taxon>Datureae</taxon>
        <taxon>Datura</taxon>
    </lineage>
</organism>
<evidence type="ECO:0000313" key="1">
    <source>
        <dbReference type="EMBL" id="MCD9644557.1"/>
    </source>
</evidence>